<dbReference type="PANTHER" id="PTHR23041">
    <property type="entry name" value="RING FINGER DOMAIN-CONTAINING"/>
    <property type="match status" value="1"/>
</dbReference>
<evidence type="ECO:0000313" key="8">
    <source>
        <dbReference type="RefSeq" id="XP_065643484.1"/>
    </source>
</evidence>
<evidence type="ECO:0000259" key="6">
    <source>
        <dbReference type="PROSITE" id="PS50089"/>
    </source>
</evidence>
<keyword evidence="7" id="KW-1185">Reference proteome</keyword>
<feature type="domain" description="RING-type" evidence="6">
    <location>
        <begin position="139"/>
        <end position="184"/>
    </location>
</feature>
<feature type="region of interest" description="Disordered" evidence="5">
    <location>
        <begin position="43"/>
        <end position="86"/>
    </location>
</feature>
<evidence type="ECO:0000313" key="7">
    <source>
        <dbReference type="Proteomes" id="UP001652625"/>
    </source>
</evidence>
<dbReference type="InterPro" id="IPR013083">
    <property type="entry name" value="Znf_RING/FYVE/PHD"/>
</dbReference>
<dbReference type="SUPFAM" id="SSF57850">
    <property type="entry name" value="RING/U-box"/>
    <property type="match status" value="1"/>
</dbReference>
<keyword evidence="1" id="KW-0479">Metal-binding</keyword>
<dbReference type="Gene3D" id="3.30.40.10">
    <property type="entry name" value="Zinc/RING finger domain, C3HC4 (zinc finger)"/>
    <property type="match status" value="1"/>
</dbReference>
<dbReference type="PROSITE" id="PS00518">
    <property type="entry name" value="ZF_RING_1"/>
    <property type="match status" value="1"/>
</dbReference>
<accession>A0ABM4B3T3</accession>
<dbReference type="InterPro" id="IPR001841">
    <property type="entry name" value="Znf_RING"/>
</dbReference>
<dbReference type="RefSeq" id="XP_065643484.1">
    <property type="nucleotide sequence ID" value="XM_065787412.1"/>
</dbReference>
<gene>
    <name evidence="8" type="primary">LOC136075112</name>
</gene>
<dbReference type="GeneID" id="136075112"/>
<evidence type="ECO:0000256" key="1">
    <source>
        <dbReference type="ARBA" id="ARBA00022723"/>
    </source>
</evidence>
<name>A0ABM4B3T3_HYDVU</name>
<reference evidence="8" key="2">
    <citation type="submission" date="2025-08" db="UniProtKB">
        <authorList>
            <consortium name="RefSeq"/>
        </authorList>
    </citation>
    <scope>IDENTIFICATION</scope>
</reference>
<sequence length="197" mass="22809">MSAKPFTITKSKKKKEETLYCPELETRQTSLYKELGQDVIDENVSNSKIDLPEPKPMFNNSQEQDSNSSNNINDYEDKRESKKKKKKKKHSEDIIVFFLLVIHTNGDENDEDDSLRNRRKSFRKRKSDSISSKKTSVTCSVCLDNLDQIISDGRKLTSTICGHIFCDQCIFKALETIQSCPTCRMMLKKKQLRPIFL</sequence>
<evidence type="ECO:0000256" key="5">
    <source>
        <dbReference type="SAM" id="MobiDB-lite"/>
    </source>
</evidence>
<evidence type="ECO:0000256" key="3">
    <source>
        <dbReference type="ARBA" id="ARBA00022833"/>
    </source>
</evidence>
<protein>
    <submittedName>
        <fullName evidence="8">E3 ubiquitin-protein ligase RNF4-like isoform X1</fullName>
    </submittedName>
</protein>
<dbReference type="Proteomes" id="UP001652625">
    <property type="component" value="Chromosome 01"/>
</dbReference>
<reference evidence="7" key="1">
    <citation type="submission" date="2025-05" db="UniProtKB">
        <authorList>
            <consortium name="RefSeq"/>
        </authorList>
    </citation>
    <scope>NUCLEOTIDE SEQUENCE [LARGE SCALE GENOMIC DNA]</scope>
</reference>
<evidence type="ECO:0000256" key="4">
    <source>
        <dbReference type="PROSITE-ProRule" id="PRU00175"/>
    </source>
</evidence>
<dbReference type="SMART" id="SM00184">
    <property type="entry name" value="RING"/>
    <property type="match status" value="1"/>
</dbReference>
<dbReference type="PROSITE" id="PS50089">
    <property type="entry name" value="ZF_RING_2"/>
    <property type="match status" value="1"/>
</dbReference>
<keyword evidence="3" id="KW-0862">Zinc</keyword>
<evidence type="ECO:0000256" key="2">
    <source>
        <dbReference type="ARBA" id="ARBA00022771"/>
    </source>
</evidence>
<organism evidence="7 8">
    <name type="scientific">Hydra vulgaris</name>
    <name type="common">Hydra</name>
    <name type="synonym">Hydra attenuata</name>
    <dbReference type="NCBI Taxonomy" id="6087"/>
    <lineage>
        <taxon>Eukaryota</taxon>
        <taxon>Metazoa</taxon>
        <taxon>Cnidaria</taxon>
        <taxon>Hydrozoa</taxon>
        <taxon>Hydroidolina</taxon>
        <taxon>Anthoathecata</taxon>
        <taxon>Aplanulata</taxon>
        <taxon>Hydridae</taxon>
        <taxon>Hydra</taxon>
    </lineage>
</organism>
<proteinExistence type="predicted"/>
<keyword evidence="2 4" id="KW-0863">Zinc-finger</keyword>
<dbReference type="InterPro" id="IPR017907">
    <property type="entry name" value="Znf_RING_CS"/>
</dbReference>
<feature type="compositionally biased region" description="Low complexity" evidence="5">
    <location>
        <begin position="59"/>
        <end position="73"/>
    </location>
</feature>
<dbReference type="InterPro" id="IPR047134">
    <property type="entry name" value="RNF4"/>
</dbReference>
<dbReference type="Pfam" id="PF13639">
    <property type="entry name" value="zf-RING_2"/>
    <property type="match status" value="1"/>
</dbReference>
<dbReference type="PANTHER" id="PTHR23041:SF78">
    <property type="entry name" value="E3 UBIQUITIN-PROTEIN LIGASE RNF4"/>
    <property type="match status" value="1"/>
</dbReference>